<sequence>MKSRLVLRSPQIRYLRIGYLKISWYVVSEGFETRVPLAARNSRTVPRIQPLNINDVSAVLLTGLIGAPWRLHRATLANLLAVLNRDYTIIA</sequence>
<dbReference type="AlphaFoldDB" id="A0A834JQ91"/>
<name>A0A834JQ91_VESPE</name>
<dbReference type="EMBL" id="JACSDY010000022">
    <property type="protein sequence ID" value="KAF7392287.1"/>
    <property type="molecule type" value="Genomic_DNA"/>
</dbReference>
<proteinExistence type="predicted"/>
<dbReference type="Proteomes" id="UP000600918">
    <property type="component" value="Unassembled WGS sequence"/>
</dbReference>
<comment type="caution">
    <text evidence="1">The sequence shown here is derived from an EMBL/GenBank/DDBJ whole genome shotgun (WGS) entry which is preliminary data.</text>
</comment>
<protein>
    <submittedName>
        <fullName evidence="1">Uncharacterized protein</fullName>
    </submittedName>
</protein>
<organism evidence="1 2">
    <name type="scientific">Vespula pensylvanica</name>
    <name type="common">Western yellow jacket</name>
    <name type="synonym">Wasp</name>
    <dbReference type="NCBI Taxonomy" id="30213"/>
    <lineage>
        <taxon>Eukaryota</taxon>
        <taxon>Metazoa</taxon>
        <taxon>Ecdysozoa</taxon>
        <taxon>Arthropoda</taxon>
        <taxon>Hexapoda</taxon>
        <taxon>Insecta</taxon>
        <taxon>Pterygota</taxon>
        <taxon>Neoptera</taxon>
        <taxon>Endopterygota</taxon>
        <taxon>Hymenoptera</taxon>
        <taxon>Apocrita</taxon>
        <taxon>Aculeata</taxon>
        <taxon>Vespoidea</taxon>
        <taxon>Vespidae</taxon>
        <taxon>Vespinae</taxon>
        <taxon>Vespula</taxon>
    </lineage>
</organism>
<gene>
    <name evidence="1" type="ORF">H0235_017286</name>
</gene>
<evidence type="ECO:0000313" key="2">
    <source>
        <dbReference type="Proteomes" id="UP000600918"/>
    </source>
</evidence>
<keyword evidence="2" id="KW-1185">Reference proteome</keyword>
<accession>A0A834JQ91</accession>
<reference evidence="1" key="1">
    <citation type="journal article" date="2020" name="G3 (Bethesda)">
        <title>High-Quality Assemblies for Three Invasive Social Wasps from the &lt;i&gt;Vespula&lt;/i&gt; Genus.</title>
        <authorList>
            <person name="Harrop T.W.R."/>
            <person name="Guhlin J."/>
            <person name="McLaughlin G.M."/>
            <person name="Permina E."/>
            <person name="Stockwell P."/>
            <person name="Gilligan J."/>
            <person name="Le Lec M.F."/>
            <person name="Gruber M.A.M."/>
            <person name="Quinn O."/>
            <person name="Lovegrove M."/>
            <person name="Duncan E.J."/>
            <person name="Remnant E.J."/>
            <person name="Van Eeckhoven J."/>
            <person name="Graham B."/>
            <person name="Knapp R.A."/>
            <person name="Langford K.W."/>
            <person name="Kronenberg Z."/>
            <person name="Press M.O."/>
            <person name="Eacker S.M."/>
            <person name="Wilson-Rankin E.E."/>
            <person name="Purcell J."/>
            <person name="Lester P.J."/>
            <person name="Dearden P.K."/>
        </authorList>
    </citation>
    <scope>NUCLEOTIDE SEQUENCE</scope>
    <source>
        <strain evidence="1">Volc-1</strain>
    </source>
</reference>
<evidence type="ECO:0000313" key="1">
    <source>
        <dbReference type="EMBL" id="KAF7392287.1"/>
    </source>
</evidence>